<organism evidence="1 2">
    <name type="scientific">Linderina pennispora</name>
    <dbReference type="NCBI Taxonomy" id="61395"/>
    <lineage>
        <taxon>Eukaryota</taxon>
        <taxon>Fungi</taxon>
        <taxon>Fungi incertae sedis</taxon>
        <taxon>Zoopagomycota</taxon>
        <taxon>Kickxellomycotina</taxon>
        <taxon>Kickxellomycetes</taxon>
        <taxon>Kickxellales</taxon>
        <taxon>Kickxellaceae</taxon>
        <taxon>Linderina</taxon>
    </lineage>
</organism>
<reference evidence="1 2" key="1">
    <citation type="submission" date="2016-07" db="EMBL/GenBank/DDBJ databases">
        <title>Pervasive Adenine N6-methylation of Active Genes in Fungi.</title>
        <authorList>
            <consortium name="DOE Joint Genome Institute"/>
            <person name="Mondo S.J."/>
            <person name="Dannebaum R.O."/>
            <person name="Kuo R.C."/>
            <person name="Labutti K."/>
            <person name="Haridas S."/>
            <person name="Kuo A."/>
            <person name="Salamov A."/>
            <person name="Ahrendt S.R."/>
            <person name="Lipzen A."/>
            <person name="Sullivan W."/>
            <person name="Andreopoulos W.B."/>
            <person name="Clum A."/>
            <person name="Lindquist E."/>
            <person name="Daum C."/>
            <person name="Ramamoorthy G.K."/>
            <person name="Gryganskyi A."/>
            <person name="Culley D."/>
            <person name="Magnuson J.K."/>
            <person name="James T.Y."/>
            <person name="O'Malley M.A."/>
            <person name="Stajich J.E."/>
            <person name="Spatafora J.W."/>
            <person name="Visel A."/>
            <person name="Grigoriev I.V."/>
        </authorList>
    </citation>
    <scope>NUCLEOTIDE SEQUENCE [LARGE SCALE GENOMIC DNA]</scope>
    <source>
        <strain evidence="1 2">ATCC 12442</strain>
    </source>
</reference>
<sequence length="109" mass="12465">MRHTLIPTVPSTENYTMYYNINLIVIEGMAETSCNSTAYRDLYKDSYYWITYAKRNMLNNQSLGNYTATIYDLQLNTSKDKFEVSMLKLTDVGYTDPGSRRSPTAATSS</sequence>
<evidence type="ECO:0000313" key="2">
    <source>
        <dbReference type="Proteomes" id="UP000193922"/>
    </source>
</evidence>
<protein>
    <submittedName>
        <fullName evidence="1">Uncharacterized protein</fullName>
    </submittedName>
</protein>
<evidence type="ECO:0000313" key="1">
    <source>
        <dbReference type="EMBL" id="ORX64741.1"/>
    </source>
</evidence>
<keyword evidence="2" id="KW-1185">Reference proteome</keyword>
<comment type="caution">
    <text evidence="1">The sequence shown here is derived from an EMBL/GenBank/DDBJ whole genome shotgun (WGS) entry which is preliminary data.</text>
</comment>
<proteinExistence type="predicted"/>
<dbReference type="Proteomes" id="UP000193922">
    <property type="component" value="Unassembled WGS sequence"/>
</dbReference>
<dbReference type="RefSeq" id="XP_040739350.1">
    <property type="nucleotide sequence ID" value="XM_040885859.1"/>
</dbReference>
<dbReference type="AlphaFoldDB" id="A0A1Y1VTW6"/>
<dbReference type="GeneID" id="63802507"/>
<dbReference type="OrthoDB" id="10524369at2759"/>
<accession>A0A1Y1VTW6</accession>
<name>A0A1Y1VTW6_9FUNG</name>
<dbReference type="EMBL" id="MCFD01000069">
    <property type="protein sequence ID" value="ORX64741.1"/>
    <property type="molecule type" value="Genomic_DNA"/>
</dbReference>
<gene>
    <name evidence="1" type="ORF">DL89DRAFT_261968</name>
</gene>